<protein>
    <recommendedName>
        <fullName evidence="3">DUF1826 domain-containing protein</fullName>
    </recommendedName>
</protein>
<reference evidence="1 2" key="1">
    <citation type="journal article" date="2016" name="Front. Microbiol.">
        <title>Genomic Resource of Rice Seed Associated Bacteria.</title>
        <authorList>
            <person name="Midha S."/>
            <person name="Bansal K."/>
            <person name="Sharma S."/>
            <person name="Kumar N."/>
            <person name="Patil P.P."/>
            <person name="Chaudhry V."/>
            <person name="Patil P.B."/>
        </authorList>
    </citation>
    <scope>NUCLEOTIDE SEQUENCE [LARGE SCALE GENOMIC DNA]</scope>
    <source>
        <strain evidence="1 2">NS334</strain>
    </source>
</reference>
<comment type="caution">
    <text evidence="1">The sequence shown here is derived from an EMBL/GenBank/DDBJ whole genome shotgun (WGS) entry which is preliminary data.</text>
</comment>
<name>A0A147I9P5_9SPHN</name>
<dbReference type="AlphaFoldDB" id="A0A147I9P5"/>
<dbReference type="EMBL" id="LDTB01000003">
    <property type="protein sequence ID" value="KTT76273.1"/>
    <property type="molecule type" value="Genomic_DNA"/>
</dbReference>
<dbReference type="InterPro" id="IPR014955">
    <property type="entry name" value="DUF1826"/>
</dbReference>
<sequence>MAIGDAIHILDHILQSPVALAVWRRAAPAGIAMLDLDSVDDLSFTLDPNDDAIAPLLDAGYPTDTARALRDDIAMLALAHRRLTGARTIAVRLDVIETDACHRFHADYVTLRMLSTYCGAATQWCRTATPDTIGQLGTGDVGVFKGRIAMAEPTILHRSPPVRATGEQRLLLVLDPA</sequence>
<dbReference type="Proteomes" id="UP000074310">
    <property type="component" value="Unassembled WGS sequence"/>
</dbReference>
<dbReference type="OrthoDB" id="5342505at2"/>
<accession>A0A147I9P5</accession>
<gene>
    <name evidence="1" type="ORF">NS334_01345</name>
</gene>
<evidence type="ECO:0000313" key="2">
    <source>
        <dbReference type="Proteomes" id="UP000074310"/>
    </source>
</evidence>
<proteinExistence type="predicted"/>
<evidence type="ECO:0000313" key="1">
    <source>
        <dbReference type="EMBL" id="KTT76273.1"/>
    </source>
</evidence>
<organism evidence="1 2">
    <name type="scientific">Sphingomonas endophytica</name>
    <dbReference type="NCBI Taxonomy" id="869719"/>
    <lineage>
        <taxon>Bacteria</taxon>
        <taxon>Pseudomonadati</taxon>
        <taxon>Pseudomonadota</taxon>
        <taxon>Alphaproteobacteria</taxon>
        <taxon>Sphingomonadales</taxon>
        <taxon>Sphingomonadaceae</taxon>
        <taxon>Sphingomonas</taxon>
    </lineage>
</organism>
<evidence type="ECO:0008006" key="3">
    <source>
        <dbReference type="Google" id="ProtNLM"/>
    </source>
</evidence>
<dbReference type="Pfam" id="PF08856">
    <property type="entry name" value="DUF1826"/>
    <property type="match status" value="1"/>
</dbReference>
<dbReference type="PATRIC" id="fig|869719.3.peg.1688"/>
<keyword evidence="2" id="KW-1185">Reference proteome</keyword>